<feature type="binding site" evidence="8">
    <location>
        <position position="178"/>
    </location>
    <ligand>
        <name>ATP</name>
        <dbReference type="ChEBI" id="CHEBI:30616"/>
    </ligand>
</feature>
<comment type="pathway">
    <text evidence="1 8">Cofactor biosynthesis; (R)-pantothenate biosynthesis; (R)-pantothenate from (R)-pantoate and beta-alanine: step 1/1.</text>
</comment>
<evidence type="ECO:0000256" key="2">
    <source>
        <dbReference type="ARBA" id="ARBA00009256"/>
    </source>
</evidence>
<keyword evidence="10" id="KW-1185">Reference proteome</keyword>
<keyword evidence="6 8" id="KW-0067">ATP-binding</keyword>
<evidence type="ECO:0000256" key="7">
    <source>
        <dbReference type="ARBA" id="ARBA00048258"/>
    </source>
</evidence>
<keyword evidence="3 8" id="KW-0436">Ligase</keyword>
<comment type="caution">
    <text evidence="9">The sequence shown here is derived from an EMBL/GenBank/DDBJ whole genome shotgun (WGS) entry which is preliminary data.</text>
</comment>
<dbReference type="Pfam" id="PF02569">
    <property type="entry name" value="Pantoate_ligase"/>
    <property type="match status" value="1"/>
</dbReference>
<dbReference type="HAMAP" id="MF_00158">
    <property type="entry name" value="PanC"/>
    <property type="match status" value="1"/>
</dbReference>
<evidence type="ECO:0000256" key="8">
    <source>
        <dbReference type="HAMAP-Rule" id="MF_00158"/>
    </source>
</evidence>
<dbReference type="Proteomes" id="UP001165962">
    <property type="component" value="Unassembled WGS sequence"/>
</dbReference>
<organism evidence="9 10">
    <name type="scientific">Paenibacillus agricola</name>
    <dbReference type="NCBI Taxonomy" id="2716264"/>
    <lineage>
        <taxon>Bacteria</taxon>
        <taxon>Bacillati</taxon>
        <taxon>Bacillota</taxon>
        <taxon>Bacilli</taxon>
        <taxon>Bacillales</taxon>
        <taxon>Paenibacillaceae</taxon>
        <taxon>Paenibacillus</taxon>
    </lineage>
</organism>
<evidence type="ECO:0000256" key="5">
    <source>
        <dbReference type="ARBA" id="ARBA00022741"/>
    </source>
</evidence>
<comment type="function">
    <text evidence="8">Catalyzes the condensation of pantoate with beta-alanine in an ATP-dependent reaction via a pantoyl-adenylate intermediate.</text>
</comment>
<evidence type="ECO:0000256" key="6">
    <source>
        <dbReference type="ARBA" id="ARBA00022840"/>
    </source>
</evidence>
<evidence type="ECO:0000256" key="3">
    <source>
        <dbReference type="ARBA" id="ARBA00022598"/>
    </source>
</evidence>
<dbReference type="Gene3D" id="3.30.1300.10">
    <property type="entry name" value="Pantoate-beta-alanine ligase, C-terminal domain"/>
    <property type="match status" value="1"/>
</dbReference>
<keyword evidence="4 8" id="KW-0566">Pantothenate biosynthesis</keyword>
<feature type="binding site" evidence="8">
    <location>
        <position position="63"/>
    </location>
    <ligand>
        <name>(R)-pantoate</name>
        <dbReference type="ChEBI" id="CHEBI:15980"/>
    </ligand>
</feature>
<proteinExistence type="inferred from homology"/>
<comment type="similarity">
    <text evidence="2 8">Belongs to the pantothenate synthetase family.</text>
</comment>
<protein>
    <recommendedName>
        <fullName evidence="8">Pantothenate synthetase</fullName>
        <shortName evidence="8">PS</shortName>
        <ecNumber evidence="8">6.3.2.1</ecNumber>
    </recommendedName>
    <alternativeName>
        <fullName evidence="8">Pantoate--beta-alanine ligase</fullName>
    </alternativeName>
    <alternativeName>
        <fullName evidence="8">Pantoate-activating enzyme</fullName>
    </alternativeName>
</protein>
<evidence type="ECO:0000313" key="9">
    <source>
        <dbReference type="EMBL" id="NHN28687.1"/>
    </source>
</evidence>
<evidence type="ECO:0000256" key="1">
    <source>
        <dbReference type="ARBA" id="ARBA00004990"/>
    </source>
</evidence>
<feature type="binding site" evidence="8">
    <location>
        <begin position="186"/>
        <end position="189"/>
    </location>
    <ligand>
        <name>ATP</name>
        <dbReference type="ChEBI" id="CHEBI:30616"/>
    </ligand>
</feature>
<feature type="active site" description="Proton donor" evidence="8">
    <location>
        <position position="39"/>
    </location>
</feature>
<comment type="catalytic activity">
    <reaction evidence="7 8">
        <text>(R)-pantoate + beta-alanine + ATP = (R)-pantothenate + AMP + diphosphate + H(+)</text>
        <dbReference type="Rhea" id="RHEA:10912"/>
        <dbReference type="ChEBI" id="CHEBI:15378"/>
        <dbReference type="ChEBI" id="CHEBI:15980"/>
        <dbReference type="ChEBI" id="CHEBI:29032"/>
        <dbReference type="ChEBI" id="CHEBI:30616"/>
        <dbReference type="ChEBI" id="CHEBI:33019"/>
        <dbReference type="ChEBI" id="CHEBI:57966"/>
        <dbReference type="ChEBI" id="CHEBI:456215"/>
        <dbReference type="EC" id="6.3.2.1"/>
    </reaction>
</comment>
<comment type="subunit">
    <text evidence="8">Homodimer.</text>
</comment>
<sequence>MQVIHHIEELRAVLKGVRAKQPGFTIGFVPTMGFLHQGHASLLQQARKQCDFVVLSIFVNPLQFGPNEDFDRYPRNEARDLELAEEEGTDVVFCPSTVEMYPKPVRTKISLSIITEQLCGASRPGHFDGVAVIVTKLFQIIQPDAAFFGLKDVQQVAVIKQLVDDLNMPLQIVPCPIVREQDGLAMSSRNVYLQPEERRQALALSSALKLAEQRINEAADVLLADELKQMIRTHIAQMPLAEIEYVEIVTYPELEPVSRLQRSISGEIVIALAARFGKTRLIDNTIILLSK</sequence>
<keyword evidence="5 8" id="KW-0547">Nucleotide-binding</keyword>
<accession>A0ABX0IXL5</accession>
<evidence type="ECO:0000313" key="10">
    <source>
        <dbReference type="Proteomes" id="UP001165962"/>
    </source>
</evidence>
<feature type="binding site" evidence="8">
    <location>
        <begin position="149"/>
        <end position="152"/>
    </location>
    <ligand>
        <name>ATP</name>
        <dbReference type="ChEBI" id="CHEBI:30616"/>
    </ligand>
</feature>
<dbReference type="CDD" id="cd00560">
    <property type="entry name" value="PanC"/>
    <property type="match status" value="1"/>
</dbReference>
<dbReference type="SUPFAM" id="SSF52374">
    <property type="entry name" value="Nucleotidylyl transferase"/>
    <property type="match status" value="1"/>
</dbReference>
<evidence type="ECO:0000256" key="4">
    <source>
        <dbReference type="ARBA" id="ARBA00022655"/>
    </source>
</evidence>
<comment type="subcellular location">
    <subcellularLocation>
        <location evidence="8">Cytoplasm</location>
    </subcellularLocation>
</comment>
<dbReference type="InterPro" id="IPR003721">
    <property type="entry name" value="Pantoate_ligase"/>
</dbReference>
<dbReference type="InterPro" id="IPR004821">
    <property type="entry name" value="Cyt_trans-like"/>
</dbReference>
<dbReference type="NCBIfam" id="TIGR00018">
    <property type="entry name" value="panC"/>
    <property type="match status" value="1"/>
</dbReference>
<dbReference type="RefSeq" id="WP_166145621.1">
    <property type="nucleotide sequence ID" value="NZ_JAAOIW010000001.1"/>
</dbReference>
<dbReference type="EMBL" id="JAAOIW010000001">
    <property type="protein sequence ID" value="NHN28687.1"/>
    <property type="molecule type" value="Genomic_DNA"/>
</dbReference>
<dbReference type="EC" id="6.3.2.1" evidence="8"/>
<comment type="miscellaneous">
    <text evidence="8">The reaction proceeds by a bi uni uni bi ping pong mechanism.</text>
</comment>
<dbReference type="GO" id="GO:0004592">
    <property type="term" value="F:pantoate-beta-alanine ligase activity"/>
    <property type="evidence" value="ECO:0007669"/>
    <property type="project" value="UniProtKB-EC"/>
</dbReference>
<dbReference type="PANTHER" id="PTHR21299">
    <property type="entry name" value="CYTIDYLATE KINASE/PANTOATE-BETA-ALANINE LIGASE"/>
    <property type="match status" value="1"/>
</dbReference>
<dbReference type="InterPro" id="IPR014729">
    <property type="entry name" value="Rossmann-like_a/b/a_fold"/>
</dbReference>
<gene>
    <name evidence="8" type="primary">panC</name>
    <name evidence="9" type="ORF">G9U52_02445</name>
</gene>
<dbReference type="NCBIfam" id="TIGR00125">
    <property type="entry name" value="cyt_tran_rel"/>
    <property type="match status" value="1"/>
</dbReference>
<name>A0ABX0IXL5_9BACL</name>
<feature type="binding site" evidence="8">
    <location>
        <position position="63"/>
    </location>
    <ligand>
        <name>beta-alanine</name>
        <dbReference type="ChEBI" id="CHEBI:57966"/>
    </ligand>
</feature>
<reference evidence="9" key="1">
    <citation type="submission" date="2020-03" db="EMBL/GenBank/DDBJ databases">
        <title>Draft sequencing of Paenibacilllus sp. S3N08.</title>
        <authorList>
            <person name="Kim D.-U."/>
        </authorList>
    </citation>
    <scope>NUCLEOTIDE SEQUENCE</scope>
    <source>
        <strain evidence="9">S3N08</strain>
    </source>
</reference>
<dbReference type="PANTHER" id="PTHR21299:SF1">
    <property type="entry name" value="PANTOATE--BETA-ALANINE LIGASE"/>
    <property type="match status" value="1"/>
</dbReference>
<feature type="binding site" evidence="8">
    <location>
        <begin position="32"/>
        <end position="39"/>
    </location>
    <ligand>
        <name>ATP</name>
        <dbReference type="ChEBI" id="CHEBI:30616"/>
    </ligand>
</feature>
<feature type="binding site" evidence="8">
    <location>
        <position position="155"/>
    </location>
    <ligand>
        <name>(R)-pantoate</name>
        <dbReference type="ChEBI" id="CHEBI:15980"/>
    </ligand>
</feature>
<dbReference type="Gene3D" id="3.40.50.620">
    <property type="entry name" value="HUPs"/>
    <property type="match status" value="1"/>
</dbReference>
<keyword evidence="8" id="KW-0963">Cytoplasm</keyword>
<dbReference type="InterPro" id="IPR042176">
    <property type="entry name" value="Pantoate_ligase_C"/>
</dbReference>